<dbReference type="Gene3D" id="1.10.10.10">
    <property type="entry name" value="Winged helix-like DNA-binding domain superfamily/Winged helix DNA-binding domain"/>
    <property type="match status" value="1"/>
</dbReference>
<evidence type="ECO:0000259" key="4">
    <source>
        <dbReference type="PROSITE" id="PS51755"/>
    </source>
</evidence>
<feature type="compositionally biased region" description="Basic and acidic residues" evidence="3">
    <location>
        <begin position="123"/>
        <end position="143"/>
    </location>
</feature>
<feature type="DNA-binding region" description="OmpR/PhoB-type" evidence="2">
    <location>
        <begin position="12"/>
        <end position="110"/>
    </location>
</feature>
<dbReference type="InterPro" id="IPR016032">
    <property type="entry name" value="Sig_transdc_resp-reg_C-effctor"/>
</dbReference>
<keyword evidence="6" id="KW-1185">Reference proteome</keyword>
<evidence type="ECO:0000256" key="1">
    <source>
        <dbReference type="ARBA" id="ARBA00023125"/>
    </source>
</evidence>
<dbReference type="PROSITE" id="PS51755">
    <property type="entry name" value="OMPR_PHOB"/>
    <property type="match status" value="1"/>
</dbReference>
<dbReference type="InterPro" id="IPR036388">
    <property type="entry name" value="WH-like_DNA-bd_sf"/>
</dbReference>
<dbReference type="Pfam" id="PF00486">
    <property type="entry name" value="Trans_reg_C"/>
    <property type="match status" value="1"/>
</dbReference>
<organism evidence="5 6">
    <name type="scientific">Lysobacter panacisoli</name>
    <dbReference type="NCBI Taxonomy" id="1255263"/>
    <lineage>
        <taxon>Bacteria</taxon>
        <taxon>Pseudomonadati</taxon>
        <taxon>Pseudomonadota</taxon>
        <taxon>Gammaproteobacteria</taxon>
        <taxon>Lysobacterales</taxon>
        <taxon>Lysobacteraceae</taxon>
        <taxon>Lysobacter</taxon>
    </lineage>
</organism>
<protein>
    <recommendedName>
        <fullName evidence="4">OmpR/PhoB-type domain-containing protein</fullName>
    </recommendedName>
</protein>
<evidence type="ECO:0000256" key="3">
    <source>
        <dbReference type="SAM" id="MobiDB-lite"/>
    </source>
</evidence>
<proteinExistence type="predicted"/>
<evidence type="ECO:0000313" key="6">
    <source>
        <dbReference type="Proteomes" id="UP001501083"/>
    </source>
</evidence>
<dbReference type="SUPFAM" id="SSF46894">
    <property type="entry name" value="C-terminal effector domain of the bipartite response regulators"/>
    <property type="match status" value="1"/>
</dbReference>
<reference evidence="6" key="1">
    <citation type="journal article" date="2019" name="Int. J. Syst. Evol. Microbiol.">
        <title>The Global Catalogue of Microorganisms (GCM) 10K type strain sequencing project: providing services to taxonomists for standard genome sequencing and annotation.</title>
        <authorList>
            <consortium name="The Broad Institute Genomics Platform"/>
            <consortium name="The Broad Institute Genome Sequencing Center for Infectious Disease"/>
            <person name="Wu L."/>
            <person name="Ma J."/>
        </authorList>
    </citation>
    <scope>NUCLEOTIDE SEQUENCE [LARGE SCALE GENOMIC DNA]</scope>
    <source>
        <strain evidence="6">JCM 19212</strain>
    </source>
</reference>
<comment type="caution">
    <text evidence="5">The sequence shown here is derived from an EMBL/GenBank/DDBJ whole genome shotgun (WGS) entry which is preliminary data.</text>
</comment>
<dbReference type="EMBL" id="BAABKY010000001">
    <property type="protein sequence ID" value="GAA5067237.1"/>
    <property type="molecule type" value="Genomic_DNA"/>
</dbReference>
<dbReference type="SMART" id="SM00862">
    <property type="entry name" value="Trans_reg_C"/>
    <property type="match status" value="1"/>
</dbReference>
<evidence type="ECO:0000256" key="2">
    <source>
        <dbReference type="PROSITE-ProRule" id="PRU01091"/>
    </source>
</evidence>
<accession>A0ABP9KWK8</accession>
<sequence length="163" mass="18184">MIPTFRMNRPDPPVLEFDDIRLDLAGRRLLRGGILQRLDPAAFAVLCLLARSPGQVFSPDEIAEEAWGQRLVPAGALIRTIALLRHALGDDAEHPRYLHTVHGYGYRFDRPPLATDTPASADSPRDDETGPDRPLQRTGDRGDVSSSRPWTPRVVLMARDFSH</sequence>
<dbReference type="Proteomes" id="UP001501083">
    <property type="component" value="Unassembled WGS sequence"/>
</dbReference>
<feature type="region of interest" description="Disordered" evidence="3">
    <location>
        <begin position="109"/>
        <end position="151"/>
    </location>
</feature>
<keyword evidence="1 2" id="KW-0238">DNA-binding</keyword>
<dbReference type="CDD" id="cd00383">
    <property type="entry name" value="trans_reg_C"/>
    <property type="match status" value="1"/>
</dbReference>
<name>A0ABP9KWK8_9GAMM</name>
<evidence type="ECO:0000313" key="5">
    <source>
        <dbReference type="EMBL" id="GAA5067237.1"/>
    </source>
</evidence>
<feature type="domain" description="OmpR/PhoB-type" evidence="4">
    <location>
        <begin position="12"/>
        <end position="110"/>
    </location>
</feature>
<dbReference type="InterPro" id="IPR001867">
    <property type="entry name" value="OmpR/PhoB-type_DNA-bd"/>
</dbReference>
<gene>
    <name evidence="5" type="ORF">GCM10025759_01550</name>
</gene>
<dbReference type="RefSeq" id="WP_233264078.1">
    <property type="nucleotide sequence ID" value="NZ_BAABKY010000001.1"/>
</dbReference>